<evidence type="ECO:0000256" key="2">
    <source>
        <dbReference type="SAM" id="MobiDB-lite"/>
    </source>
</evidence>
<evidence type="ECO:0000313" key="4">
    <source>
        <dbReference type="EMBL" id="SHM75927.1"/>
    </source>
</evidence>
<accession>A0A1M7LD00</accession>
<evidence type="ECO:0000313" key="5">
    <source>
        <dbReference type="Proteomes" id="UP000184184"/>
    </source>
</evidence>
<dbReference type="PANTHER" id="PTHR37293:SF5">
    <property type="entry name" value="DNA REPLICATION PROTEIN"/>
    <property type="match status" value="1"/>
</dbReference>
<dbReference type="InterPro" id="IPR034829">
    <property type="entry name" value="DnaD-like_sf"/>
</dbReference>
<feature type="compositionally biased region" description="Polar residues" evidence="2">
    <location>
        <begin position="103"/>
        <end position="126"/>
    </location>
</feature>
<evidence type="ECO:0000256" key="1">
    <source>
        <dbReference type="ARBA" id="ARBA00093462"/>
    </source>
</evidence>
<gene>
    <name evidence="4" type="ORF">SAMN05216179_1035</name>
</gene>
<feature type="region of interest" description="Disordered" evidence="2">
    <location>
        <begin position="103"/>
        <end position="128"/>
    </location>
</feature>
<dbReference type="SUPFAM" id="SSF158499">
    <property type="entry name" value="DnaD domain-like"/>
    <property type="match status" value="1"/>
</dbReference>
<name>A0A1M7LD00_9BACI</name>
<protein>
    <submittedName>
        <fullName evidence="4">DnaD and phage-associated domain-containing protein</fullName>
    </submittedName>
</protein>
<dbReference type="OrthoDB" id="1047417at2"/>
<dbReference type="EMBL" id="FRCZ01000001">
    <property type="protein sequence ID" value="SHM75927.1"/>
    <property type="molecule type" value="Genomic_DNA"/>
</dbReference>
<feature type="domain" description="DnaB/C C-terminal" evidence="3">
    <location>
        <begin position="160"/>
        <end position="212"/>
    </location>
</feature>
<dbReference type="STRING" id="1027249.SAMN05216179_1035"/>
<dbReference type="Proteomes" id="UP000184184">
    <property type="component" value="Unassembled WGS sequence"/>
</dbReference>
<dbReference type="NCBIfam" id="TIGR01446">
    <property type="entry name" value="DnaD_dom"/>
    <property type="match status" value="1"/>
</dbReference>
<dbReference type="Pfam" id="PF07261">
    <property type="entry name" value="DnaB_2"/>
    <property type="match status" value="1"/>
</dbReference>
<evidence type="ECO:0000259" key="3">
    <source>
        <dbReference type="Pfam" id="PF07261"/>
    </source>
</evidence>
<organism evidence="4 5">
    <name type="scientific">Gracilibacillus kekensis</name>
    <dbReference type="NCBI Taxonomy" id="1027249"/>
    <lineage>
        <taxon>Bacteria</taxon>
        <taxon>Bacillati</taxon>
        <taxon>Bacillota</taxon>
        <taxon>Bacilli</taxon>
        <taxon>Bacillales</taxon>
        <taxon>Bacillaceae</taxon>
        <taxon>Gracilibacillus</taxon>
    </lineage>
</organism>
<proteinExistence type="inferred from homology"/>
<dbReference type="PANTHER" id="PTHR37293">
    <property type="entry name" value="PHAGE REPLICATION PROTEIN-RELATED"/>
    <property type="match status" value="1"/>
</dbReference>
<reference evidence="4 5" key="1">
    <citation type="submission" date="2016-11" db="EMBL/GenBank/DDBJ databases">
        <authorList>
            <person name="Jaros S."/>
            <person name="Januszkiewicz K."/>
            <person name="Wedrychowicz H."/>
        </authorList>
    </citation>
    <scope>NUCLEOTIDE SEQUENCE [LARGE SCALE GENOMIC DNA]</scope>
    <source>
        <strain evidence="4 5">CGMCC 1.10681</strain>
    </source>
</reference>
<dbReference type="InterPro" id="IPR053162">
    <property type="entry name" value="DnaD"/>
</dbReference>
<dbReference type="Gene3D" id="1.10.10.630">
    <property type="entry name" value="DnaD domain-like"/>
    <property type="match status" value="1"/>
</dbReference>
<sequence length="212" mass="24158">MNYLKELNAFREYVLRFHLPTSAVVLWYTLMQINNSTGWKKRFEASNSIVNQLCGLSKQSVANARTTLIEKGLIDYTPGKKGVAPIYQMLSVLDQLPYATKDSYTSTNTEPAQDQNINPTTNNDPSFDQCEEAKWNKLKEIPKQKERRKESKSEEDAFIVYEANFGILSPIARESLQEWIADMGDAMVIAAMKLAIKSGGQTFRYLEKILQE</sequence>
<comment type="similarity">
    <text evidence="1">Belongs to the DnaB/DnaD family.</text>
</comment>
<dbReference type="InterPro" id="IPR006343">
    <property type="entry name" value="DnaB/C_C"/>
</dbReference>
<keyword evidence="5" id="KW-1185">Reference proteome</keyword>
<dbReference type="RefSeq" id="WP_073200234.1">
    <property type="nucleotide sequence ID" value="NZ_FRCZ01000001.1"/>
</dbReference>
<dbReference type="AlphaFoldDB" id="A0A1M7LD00"/>